<reference evidence="1 2" key="1">
    <citation type="submission" date="2020-08" db="EMBL/GenBank/DDBJ databases">
        <title>Novel species isolated from subtropical streams in China.</title>
        <authorList>
            <person name="Lu H."/>
        </authorList>
    </citation>
    <scope>NUCLEOTIDE SEQUENCE [LARGE SCALE GENOMIC DNA]</scope>
    <source>
        <strain evidence="1 2">NL8W</strain>
    </source>
</reference>
<gene>
    <name evidence="1" type="ORF">H8L47_28705</name>
</gene>
<accession>A0ABR6ZJJ3</accession>
<proteinExistence type="predicted"/>
<keyword evidence="2" id="KW-1185">Reference proteome</keyword>
<protein>
    <submittedName>
        <fullName evidence="1">Uncharacterized protein</fullName>
    </submittedName>
</protein>
<evidence type="ECO:0000313" key="2">
    <source>
        <dbReference type="Proteomes" id="UP000646911"/>
    </source>
</evidence>
<comment type="caution">
    <text evidence="1">The sequence shown here is derived from an EMBL/GenBank/DDBJ whole genome shotgun (WGS) entry which is preliminary data.</text>
</comment>
<dbReference type="EMBL" id="JACOFX010000041">
    <property type="protein sequence ID" value="MBC3911551.1"/>
    <property type="molecule type" value="Genomic_DNA"/>
</dbReference>
<sequence>MKLPDEVYVALLGAISLGIVENERLRGIAERLEDIEAEQEYSRDVRLLEEGRQLLINEQHKFS</sequence>
<dbReference type="Proteomes" id="UP000646911">
    <property type="component" value="Unassembled WGS sequence"/>
</dbReference>
<dbReference type="RefSeq" id="WP_186957256.1">
    <property type="nucleotide sequence ID" value="NZ_JACOFX010000041.1"/>
</dbReference>
<organism evidence="1 2">
    <name type="scientific">Undibacterium umbellatum</name>
    <dbReference type="NCBI Taxonomy" id="2762300"/>
    <lineage>
        <taxon>Bacteria</taxon>
        <taxon>Pseudomonadati</taxon>
        <taxon>Pseudomonadota</taxon>
        <taxon>Betaproteobacteria</taxon>
        <taxon>Burkholderiales</taxon>
        <taxon>Oxalobacteraceae</taxon>
        <taxon>Undibacterium</taxon>
    </lineage>
</organism>
<evidence type="ECO:0000313" key="1">
    <source>
        <dbReference type="EMBL" id="MBC3911551.1"/>
    </source>
</evidence>
<name>A0ABR6ZJJ3_9BURK</name>